<dbReference type="AlphaFoldDB" id="A0A2S5BHH8"/>
<name>A0A2S5BHH8_9BASI</name>
<dbReference type="GO" id="GO:0005789">
    <property type="term" value="C:endoplasmic reticulum membrane"/>
    <property type="evidence" value="ECO:0007669"/>
    <property type="project" value="TreeGrafter"/>
</dbReference>
<feature type="transmembrane region" description="Helical" evidence="1">
    <location>
        <begin position="73"/>
        <end position="92"/>
    </location>
</feature>
<gene>
    <name evidence="2" type="ORF">BMF94_0724</name>
</gene>
<dbReference type="InterPro" id="IPR013635">
    <property type="entry name" value="Ice2"/>
</dbReference>
<keyword evidence="3" id="KW-1185">Reference proteome</keyword>
<dbReference type="GO" id="GO:0097038">
    <property type="term" value="C:perinuclear endoplasmic reticulum"/>
    <property type="evidence" value="ECO:0007669"/>
    <property type="project" value="TreeGrafter"/>
</dbReference>
<dbReference type="STRING" id="741276.A0A2S5BHH8"/>
<feature type="transmembrane region" description="Helical" evidence="1">
    <location>
        <begin position="253"/>
        <end position="271"/>
    </location>
</feature>
<dbReference type="GO" id="GO:0032541">
    <property type="term" value="C:cortical endoplasmic reticulum"/>
    <property type="evidence" value="ECO:0007669"/>
    <property type="project" value="TreeGrafter"/>
</dbReference>
<dbReference type="PANTHER" id="PTHR31726">
    <property type="entry name" value="PROTEIN ICE2"/>
    <property type="match status" value="1"/>
</dbReference>
<dbReference type="EMBL" id="PJQD01000007">
    <property type="protein sequence ID" value="POY76203.1"/>
    <property type="molecule type" value="Genomic_DNA"/>
</dbReference>
<reference evidence="2 3" key="1">
    <citation type="journal article" date="2018" name="Front. Microbiol.">
        <title>Prospects for Fungal Bioremediation of Acidic Radioactive Waste Sites: Characterization and Genome Sequence of Rhodotorula taiwanensis MD1149.</title>
        <authorList>
            <person name="Tkavc R."/>
            <person name="Matrosova V.Y."/>
            <person name="Grichenko O.E."/>
            <person name="Gostincar C."/>
            <person name="Volpe R.P."/>
            <person name="Klimenkova P."/>
            <person name="Gaidamakova E.K."/>
            <person name="Zhou C.E."/>
            <person name="Stewart B.J."/>
            <person name="Lyman M.G."/>
            <person name="Malfatti S.A."/>
            <person name="Rubinfeld B."/>
            <person name="Courtot M."/>
            <person name="Singh J."/>
            <person name="Dalgard C.L."/>
            <person name="Hamilton T."/>
            <person name="Frey K.G."/>
            <person name="Gunde-Cimerman N."/>
            <person name="Dugan L."/>
            <person name="Daly M.J."/>
        </authorList>
    </citation>
    <scope>NUCLEOTIDE SEQUENCE [LARGE SCALE GENOMIC DNA]</scope>
    <source>
        <strain evidence="2 3">MD1149</strain>
    </source>
</reference>
<accession>A0A2S5BHH8</accession>
<feature type="transmembrane region" description="Helical" evidence="1">
    <location>
        <begin position="228"/>
        <end position="246"/>
    </location>
</feature>
<feature type="transmembrane region" description="Helical" evidence="1">
    <location>
        <begin position="12"/>
        <end position="35"/>
    </location>
</feature>
<keyword evidence="1" id="KW-0812">Transmembrane</keyword>
<dbReference type="OrthoDB" id="5577218at2759"/>
<dbReference type="Proteomes" id="UP000237144">
    <property type="component" value="Unassembled WGS sequence"/>
</dbReference>
<dbReference type="Pfam" id="PF08426">
    <property type="entry name" value="ICE2"/>
    <property type="match status" value="1"/>
</dbReference>
<keyword evidence="1" id="KW-1133">Transmembrane helix</keyword>
<dbReference type="PANTHER" id="PTHR31726:SF2">
    <property type="entry name" value="PROTEIN ICE2"/>
    <property type="match status" value="1"/>
</dbReference>
<keyword evidence="1" id="KW-0472">Membrane</keyword>
<feature type="transmembrane region" description="Helical" evidence="1">
    <location>
        <begin position="163"/>
        <end position="184"/>
    </location>
</feature>
<organism evidence="2 3">
    <name type="scientific">Rhodotorula taiwanensis</name>
    <dbReference type="NCBI Taxonomy" id="741276"/>
    <lineage>
        <taxon>Eukaryota</taxon>
        <taxon>Fungi</taxon>
        <taxon>Dikarya</taxon>
        <taxon>Basidiomycota</taxon>
        <taxon>Pucciniomycotina</taxon>
        <taxon>Microbotryomycetes</taxon>
        <taxon>Sporidiobolales</taxon>
        <taxon>Sporidiobolaceae</taxon>
        <taxon>Rhodotorula</taxon>
    </lineage>
</organism>
<dbReference type="GO" id="GO:0048309">
    <property type="term" value="P:endoplasmic reticulum inheritance"/>
    <property type="evidence" value="ECO:0007669"/>
    <property type="project" value="TreeGrafter"/>
</dbReference>
<dbReference type="GO" id="GO:0000921">
    <property type="term" value="P:septin ring assembly"/>
    <property type="evidence" value="ECO:0007669"/>
    <property type="project" value="TreeGrafter"/>
</dbReference>
<feature type="transmembrane region" description="Helical" evidence="1">
    <location>
        <begin position="196"/>
        <end position="216"/>
    </location>
</feature>
<sequence>MQRIRRAVRQATRFAAQLVSVAQILLFLPLTLDIAGKECMLALSLLLTLSFGFSATLHLAVKNTRLRPLSTCVAWSQPLVIPALLLLTLNLYSSPSSTSSSDSTATATAMIGDKLLRRPLTAANTRYGSTASSLPIPAAETLVAYARASPFHWERLLRTLSPVFVILEGLCTLLCIQAMSRFTLARVETSQSPDLARMAVLIVAAGVYVASAYFLWESYGAVPDRISSTLIGVAVTTILFLSGISFSIHKGNVIESSLMLAYAVFQIFHLSSRPEMYTGGLLRHVFRATGTNGHPPLPPVVLQSLDAVSKAVSQTFGAGVEFVMAASSALPLSVLVTLFYRVAVLYAATRIVLRLKRQTGGYADDKRLSDEEPAARVMTIGLAYARPLLIAVYTHLLVLSSSSPSDQVFWRWGNVFLVQLLWAIEIRLGQHLDDDHETAAGGGAGSSTATATGGGGGSVSLSAAAAATEAGVEAATTAVPGCGKAATFRGGGGSVKVWKGD</sequence>
<evidence type="ECO:0000313" key="2">
    <source>
        <dbReference type="EMBL" id="POY76203.1"/>
    </source>
</evidence>
<feature type="transmembrane region" description="Helical" evidence="1">
    <location>
        <begin position="41"/>
        <end position="61"/>
    </location>
</feature>
<evidence type="ECO:0000256" key="1">
    <source>
        <dbReference type="SAM" id="Phobius"/>
    </source>
</evidence>
<comment type="caution">
    <text evidence="2">The sequence shown here is derived from an EMBL/GenBank/DDBJ whole genome shotgun (WGS) entry which is preliminary data.</text>
</comment>
<protein>
    <recommendedName>
        <fullName evidence="4">ICE2 family protein</fullName>
    </recommendedName>
</protein>
<evidence type="ECO:0008006" key="4">
    <source>
        <dbReference type="Google" id="ProtNLM"/>
    </source>
</evidence>
<proteinExistence type="predicted"/>
<feature type="transmembrane region" description="Helical" evidence="1">
    <location>
        <begin position="332"/>
        <end position="353"/>
    </location>
</feature>
<evidence type="ECO:0000313" key="3">
    <source>
        <dbReference type="Proteomes" id="UP000237144"/>
    </source>
</evidence>